<reference evidence="4" key="1">
    <citation type="submission" date="2022-01" db="UniProtKB">
        <authorList>
            <consortium name="EnsemblMetazoa"/>
        </authorList>
    </citation>
    <scope>IDENTIFICATION</scope>
</reference>
<evidence type="ECO:0000256" key="1">
    <source>
        <dbReference type="ARBA" id="ARBA00005578"/>
    </source>
</evidence>
<dbReference type="EnsemblMetazoa" id="XM_014406689.2">
    <property type="protein sequence ID" value="XP_014262175.1"/>
    <property type="gene ID" value="LOC106674145"/>
</dbReference>
<dbReference type="PANTHER" id="PTHR46229:SF2">
    <property type="entry name" value="BOLA-LIKE PROTEIN 1"/>
    <property type="match status" value="1"/>
</dbReference>
<dbReference type="OMA" id="CLGGFGK"/>
<proteinExistence type="inferred from homology"/>
<dbReference type="GO" id="GO:0005739">
    <property type="term" value="C:mitochondrion"/>
    <property type="evidence" value="ECO:0007669"/>
    <property type="project" value="TreeGrafter"/>
</dbReference>
<dbReference type="AlphaFoldDB" id="A0A8I6TI02"/>
<evidence type="ECO:0000256" key="3">
    <source>
        <dbReference type="SAM" id="MobiDB-lite"/>
    </source>
</evidence>
<protein>
    <recommendedName>
        <fullName evidence="6">BolA</fullName>
    </recommendedName>
</protein>
<dbReference type="Proteomes" id="UP000494040">
    <property type="component" value="Unassembled WGS sequence"/>
</dbReference>
<dbReference type="KEGG" id="clec:106674145"/>
<dbReference type="PANTHER" id="PTHR46229">
    <property type="entry name" value="BOLA TRANSCRIPTION REGULATOR"/>
    <property type="match status" value="1"/>
</dbReference>
<name>A0A8I6TI02_CIMLE</name>
<dbReference type="RefSeq" id="XP_014262175.1">
    <property type="nucleotide sequence ID" value="XM_014406689.2"/>
</dbReference>
<dbReference type="GeneID" id="106674145"/>
<dbReference type="InterPro" id="IPR050961">
    <property type="entry name" value="BolA/IbaG_stress_morph_reg"/>
</dbReference>
<sequence length="147" mass="16713">MSTLLKRSVKLYVNFRNSSTPLSVFRHSRPELRNIRDTRVPMENPVETAMVKKLTDAFQPKYLEVINESSRHGVPKGSETHFKVVVVSSQFEDVNLLQRHRMVNKVLDEEINGPVHALSIVAKTPNQWEESDKTVEPSPNCKGGFGK</sequence>
<dbReference type="FunFam" id="3.30.300.90:FF:000001">
    <property type="entry name" value="Transcriptional regulator BolA"/>
    <property type="match status" value="1"/>
</dbReference>
<evidence type="ECO:0000313" key="5">
    <source>
        <dbReference type="Proteomes" id="UP000494040"/>
    </source>
</evidence>
<accession>A0A8I6TI02</accession>
<dbReference type="InterPro" id="IPR002634">
    <property type="entry name" value="BolA"/>
</dbReference>
<comment type="similarity">
    <text evidence="1 2">Belongs to the BolA/IbaG family.</text>
</comment>
<evidence type="ECO:0000313" key="4">
    <source>
        <dbReference type="EnsemblMetazoa" id="XP_014262175.1"/>
    </source>
</evidence>
<dbReference type="OrthoDB" id="4983at2759"/>
<dbReference type="GO" id="GO:1990229">
    <property type="term" value="C:iron-sulfur cluster assembly complex"/>
    <property type="evidence" value="ECO:0007669"/>
    <property type="project" value="UniProtKB-ARBA"/>
</dbReference>
<organism evidence="4 5">
    <name type="scientific">Cimex lectularius</name>
    <name type="common">Bed bug</name>
    <name type="synonym">Acanthia lectularia</name>
    <dbReference type="NCBI Taxonomy" id="79782"/>
    <lineage>
        <taxon>Eukaryota</taxon>
        <taxon>Metazoa</taxon>
        <taxon>Ecdysozoa</taxon>
        <taxon>Arthropoda</taxon>
        <taxon>Hexapoda</taxon>
        <taxon>Insecta</taxon>
        <taxon>Pterygota</taxon>
        <taxon>Neoptera</taxon>
        <taxon>Paraneoptera</taxon>
        <taxon>Hemiptera</taxon>
        <taxon>Heteroptera</taxon>
        <taxon>Panheteroptera</taxon>
        <taxon>Cimicomorpha</taxon>
        <taxon>Cimicidae</taxon>
        <taxon>Cimex</taxon>
    </lineage>
</organism>
<dbReference type="Pfam" id="PF01722">
    <property type="entry name" value="BolA"/>
    <property type="match status" value="1"/>
</dbReference>
<evidence type="ECO:0008006" key="6">
    <source>
        <dbReference type="Google" id="ProtNLM"/>
    </source>
</evidence>
<dbReference type="SUPFAM" id="SSF82657">
    <property type="entry name" value="BolA-like"/>
    <property type="match status" value="1"/>
</dbReference>
<dbReference type="Gene3D" id="3.30.300.90">
    <property type="entry name" value="BolA-like"/>
    <property type="match status" value="1"/>
</dbReference>
<feature type="region of interest" description="Disordered" evidence="3">
    <location>
        <begin position="128"/>
        <end position="147"/>
    </location>
</feature>
<evidence type="ECO:0000256" key="2">
    <source>
        <dbReference type="RuleBase" id="RU003860"/>
    </source>
</evidence>
<keyword evidence="5" id="KW-1185">Reference proteome</keyword>
<dbReference type="InterPro" id="IPR036065">
    <property type="entry name" value="BolA-like_sf"/>
</dbReference>